<evidence type="ECO:0000313" key="1">
    <source>
        <dbReference type="EMBL" id="QQR04566.1"/>
    </source>
</evidence>
<name>A0AAX1KF54_FLAPL</name>
<evidence type="ECO:0000313" key="2">
    <source>
        <dbReference type="Proteomes" id="UP000595792"/>
    </source>
</evidence>
<sequence>MMEGLFWLVCHMDGDTIDWNEDWEIYHLFAKSDAISHKDAWMQFAQNTEKRFRRFEYDYYPRGRVVVRNGTATVFLNRHIATDEVLATINQVFGLTSPKVHAEGSRHYECYIDKDNS</sequence>
<dbReference type="EMBL" id="CP065315">
    <property type="protein sequence ID" value="QQR04566.1"/>
    <property type="molecule type" value="Genomic_DNA"/>
</dbReference>
<proteinExistence type="predicted"/>
<dbReference type="RefSeq" id="WP_142988499.1">
    <property type="nucleotide sequence ID" value="NZ_CP015406.2"/>
</dbReference>
<accession>A0AAX1KF54</accession>
<gene>
    <name evidence="1" type="ORF">I5Q84_11235</name>
</gene>
<reference evidence="1 2" key="1">
    <citation type="submission" date="2020-11" db="EMBL/GenBank/DDBJ databases">
        <title>Closed and high quality bacterial genomes of the OMM12 community.</title>
        <authorList>
            <person name="Marbouty M."/>
            <person name="Lamy-Besnier Q."/>
            <person name="Debarbieux L."/>
            <person name="Koszul R."/>
        </authorList>
    </citation>
    <scope>NUCLEOTIDE SEQUENCE [LARGE SCALE GENOMIC DNA]</scope>
    <source>
        <strain evidence="1 2">YL31</strain>
    </source>
</reference>
<organism evidence="1 2">
    <name type="scientific">Flavonifractor plautii</name>
    <name type="common">Fusobacterium plautii</name>
    <dbReference type="NCBI Taxonomy" id="292800"/>
    <lineage>
        <taxon>Bacteria</taxon>
        <taxon>Bacillati</taxon>
        <taxon>Bacillota</taxon>
        <taxon>Clostridia</taxon>
        <taxon>Eubacteriales</taxon>
        <taxon>Oscillospiraceae</taxon>
        <taxon>Flavonifractor</taxon>
    </lineage>
</organism>
<dbReference type="Proteomes" id="UP000595792">
    <property type="component" value="Chromosome"/>
</dbReference>
<protein>
    <submittedName>
        <fullName evidence="1">Uncharacterized protein</fullName>
    </submittedName>
</protein>
<dbReference type="AlphaFoldDB" id="A0AAX1KF54"/>